<keyword evidence="1 3" id="KW-0663">Pyridoxal phosphate</keyword>
<dbReference type="RefSeq" id="WP_280104667.1">
    <property type="nucleotide sequence ID" value="NZ_CP122961.1"/>
</dbReference>
<dbReference type="EMBL" id="CP122961">
    <property type="protein sequence ID" value="WGI24893.1"/>
    <property type="molecule type" value="Genomic_DNA"/>
</dbReference>
<accession>A0ABY8LKB9</accession>
<dbReference type="PIRSF" id="PIRSF000390">
    <property type="entry name" value="PLP_StrS"/>
    <property type="match status" value="1"/>
</dbReference>
<dbReference type="Proteomes" id="UP001179830">
    <property type="component" value="Chromosome"/>
</dbReference>
<dbReference type="GO" id="GO:0008483">
    <property type="term" value="F:transaminase activity"/>
    <property type="evidence" value="ECO:0007669"/>
    <property type="project" value="UniProtKB-KW"/>
</dbReference>
<keyword evidence="5" id="KW-1185">Reference proteome</keyword>
<keyword evidence="4" id="KW-0032">Aminotransferase</keyword>
<evidence type="ECO:0000313" key="5">
    <source>
        <dbReference type="Proteomes" id="UP001179830"/>
    </source>
</evidence>
<protein>
    <submittedName>
        <fullName evidence="4">DegT/DnrJ/EryC1/StrS family aminotransferase</fullName>
        <ecNumber evidence="4">2.6.1.-</ecNumber>
    </submittedName>
</protein>
<evidence type="ECO:0000256" key="3">
    <source>
        <dbReference type="RuleBase" id="RU004508"/>
    </source>
</evidence>
<dbReference type="InterPro" id="IPR000653">
    <property type="entry name" value="DegT/StrS_aminotransferase"/>
</dbReference>
<gene>
    <name evidence="4" type="ORF">QEN58_16410</name>
</gene>
<comment type="similarity">
    <text evidence="2 3">Belongs to the DegT/DnrJ/EryC1 family.</text>
</comment>
<evidence type="ECO:0000256" key="1">
    <source>
        <dbReference type="ARBA" id="ARBA00022898"/>
    </source>
</evidence>
<dbReference type="EC" id="2.6.1.-" evidence="4"/>
<dbReference type="PANTHER" id="PTHR30244">
    <property type="entry name" value="TRANSAMINASE"/>
    <property type="match status" value="1"/>
</dbReference>
<dbReference type="PANTHER" id="PTHR30244:SF34">
    <property type="entry name" value="DTDP-4-AMINO-4,6-DIDEOXYGALACTOSE TRANSAMINASE"/>
    <property type="match status" value="1"/>
</dbReference>
<proteinExistence type="inferred from homology"/>
<reference evidence="4" key="1">
    <citation type="submission" date="2023-04" db="EMBL/GenBank/DDBJ databases">
        <title>Complete genome sequence of Halomonas alkaliantarctica MSP3 isolated from marine sediment, Jeju Island.</title>
        <authorList>
            <person name="Park S.-J."/>
        </authorList>
    </citation>
    <scope>NUCLEOTIDE SEQUENCE</scope>
    <source>
        <strain evidence="4">MSP3</strain>
    </source>
</reference>
<dbReference type="InterPro" id="IPR015422">
    <property type="entry name" value="PyrdxlP-dep_Trfase_small"/>
</dbReference>
<evidence type="ECO:0000256" key="2">
    <source>
        <dbReference type="ARBA" id="ARBA00037999"/>
    </source>
</evidence>
<dbReference type="SUPFAM" id="SSF53383">
    <property type="entry name" value="PLP-dependent transferases"/>
    <property type="match status" value="1"/>
</dbReference>
<dbReference type="Pfam" id="PF01041">
    <property type="entry name" value="DegT_DnrJ_EryC1"/>
    <property type="match status" value="1"/>
</dbReference>
<dbReference type="InterPro" id="IPR015421">
    <property type="entry name" value="PyrdxlP-dep_Trfase_major"/>
</dbReference>
<keyword evidence="4" id="KW-0808">Transferase</keyword>
<dbReference type="Gene3D" id="3.40.640.10">
    <property type="entry name" value="Type I PLP-dependent aspartate aminotransferase-like (Major domain)"/>
    <property type="match status" value="1"/>
</dbReference>
<dbReference type="CDD" id="cd00616">
    <property type="entry name" value="AHBA_syn"/>
    <property type="match status" value="1"/>
</dbReference>
<dbReference type="Gene3D" id="3.90.1150.10">
    <property type="entry name" value="Aspartate Aminotransferase, domain 1"/>
    <property type="match status" value="1"/>
</dbReference>
<name>A0ABY8LKB9_9GAMM</name>
<organism evidence="4 5">
    <name type="scientific">Halomonas alkaliantarctica</name>
    <dbReference type="NCBI Taxonomy" id="232346"/>
    <lineage>
        <taxon>Bacteria</taxon>
        <taxon>Pseudomonadati</taxon>
        <taxon>Pseudomonadota</taxon>
        <taxon>Gammaproteobacteria</taxon>
        <taxon>Oceanospirillales</taxon>
        <taxon>Halomonadaceae</taxon>
        <taxon>Halomonas</taxon>
    </lineage>
</organism>
<evidence type="ECO:0000313" key="4">
    <source>
        <dbReference type="EMBL" id="WGI24893.1"/>
    </source>
</evidence>
<dbReference type="InterPro" id="IPR015424">
    <property type="entry name" value="PyrdxlP-dep_Trfase"/>
</dbReference>
<sequence length="382" mass="43216">MKNKIEPQIPVFKPLIEQSEIAAAVESLELGWLGMGSYVKDFEAALTRVCDFAPDEDRHVVAVSTGHAALHLSLLMIGVGADDEVITPSFNNAADFQAIRACGAEPVFVDIKEDTLCIDVDKVESLITDKTKCIICMDYDIFLCDHDALRIISKKHNIPILHDAAHSFGSYYKGRPTGNQHEYTMFSFDPVKTVTCIDGGAIVVEGTENIKRLQAMRLIGMTQPAEQMYKNSRAWTYDIEELGFRYHMANLHAAIGLSQISKLDKIRSTRQVACEKYYNKLSSITWLEAPKGDFEEVSPFLYYIRVLNGRRDELREHMRSQGVDTGIHWQAGHNFTYFNNCRRGDLYVTEKIVDQVLSLPLHSYMSDEDQSRIIQSIESFQG</sequence>